<gene>
    <name evidence="3" type="ORF">H9705_04680</name>
</gene>
<sequence>MKAELLAPAGSYEALTAALSAGADAVYLGGAAFGARAYAKNLTQEEILRAIDFVHLHGKKLYLTVNTLFKEEELEEQLYGYLLPYYRQGLDAVIVQDLGALRAIRRWFPDLAVHASTQMTVTGSAAARMLEKEGAVRVVPARELSLAEIQRIHRTTGLEIECFVHGALCYCYSGQCLMSSLIGGRSGNRGRCAQPCRLPYEVYEKGRRLGEPGEEYPLSPKDMCTVELLPEILRAGVTSLKIEGRMKKPEYTAGVVSIYRKYLDLYEENPGKYRVLPEDLKKLYDIYNRDGFNQSYYKVRNGREMIALKNEKQIVGSRRGRRNEQLFYEIQKNYLETQPKEPASGCLTLCKGAPAVLTVYAGDACVTVEKEGIQKAQKQPLTEERVRTQMEKTGNTPFWFEQLDIFMEDDVFVPMQFLSELRREAMERLEQELVLPFRRTEPKKAPADSRQNGRKKAEDGQGTVNIRVTALAETGNQLRVLLETSGISAVYADLLCFSKEYYMEEAVAAISRAKSQGKEFWLALPHAVRDGQLNPWRDRFRELIQEGLDGFLVRNLESYAFLQEAGLGGYTAADYSIYTMNHEAQRFWEERSIVRDTVPLELNQYELARRDNSCSEMIVYGYLPMMVSAQCVKKTMDGCNGKNSLVMLRDRYGKEFPVKCCCEFCYNVIYNSLPLGLLKEAETVKKLSPWGVRLAFSMENAAETERIAEQFLQAYRYGSVQEPGQEYTKGHFRRKVE</sequence>
<protein>
    <submittedName>
        <fullName evidence="3">U32 family peptidase</fullName>
    </submittedName>
</protein>
<dbReference type="PANTHER" id="PTHR30217">
    <property type="entry name" value="PEPTIDASE U32 FAMILY"/>
    <property type="match status" value="1"/>
</dbReference>
<evidence type="ECO:0000313" key="4">
    <source>
        <dbReference type="Proteomes" id="UP000823849"/>
    </source>
</evidence>
<evidence type="ECO:0000259" key="2">
    <source>
        <dbReference type="Pfam" id="PF12392"/>
    </source>
</evidence>
<dbReference type="EMBL" id="DWWU01000020">
    <property type="protein sequence ID" value="HJC15107.1"/>
    <property type="molecule type" value="Genomic_DNA"/>
</dbReference>
<evidence type="ECO:0000313" key="3">
    <source>
        <dbReference type="EMBL" id="HJC15107.1"/>
    </source>
</evidence>
<dbReference type="AlphaFoldDB" id="A0A9D2NA19"/>
<evidence type="ECO:0000256" key="1">
    <source>
        <dbReference type="SAM" id="MobiDB-lite"/>
    </source>
</evidence>
<dbReference type="InterPro" id="IPR051454">
    <property type="entry name" value="RNA/ubiquinone_mod_enzymes"/>
</dbReference>
<feature type="domain" description="Peptidase U32 collagenase" evidence="2">
    <location>
        <begin position="326"/>
        <end position="433"/>
    </location>
</feature>
<comment type="caution">
    <text evidence="3">The sequence shown here is derived from an EMBL/GenBank/DDBJ whole genome shotgun (WGS) entry which is preliminary data.</text>
</comment>
<dbReference type="Pfam" id="PF01136">
    <property type="entry name" value="Peptidase_U32"/>
    <property type="match status" value="1"/>
</dbReference>
<dbReference type="InterPro" id="IPR001539">
    <property type="entry name" value="Peptidase_U32"/>
</dbReference>
<reference evidence="3" key="2">
    <citation type="submission" date="2021-04" db="EMBL/GenBank/DDBJ databases">
        <authorList>
            <person name="Gilroy R."/>
        </authorList>
    </citation>
    <scope>NUCLEOTIDE SEQUENCE</scope>
    <source>
        <strain evidence="3">CHK185-5351</strain>
    </source>
</reference>
<organism evidence="3 4">
    <name type="scientific">Candidatus Fusicatenibacter intestinigallinarum</name>
    <dbReference type="NCBI Taxonomy" id="2838598"/>
    <lineage>
        <taxon>Bacteria</taxon>
        <taxon>Bacillati</taxon>
        <taxon>Bacillota</taxon>
        <taxon>Clostridia</taxon>
        <taxon>Lachnospirales</taxon>
        <taxon>Lachnospiraceae</taxon>
        <taxon>Fusicatenibacter</taxon>
    </lineage>
</organism>
<dbReference type="Proteomes" id="UP000823849">
    <property type="component" value="Unassembled WGS sequence"/>
</dbReference>
<reference evidence="3" key="1">
    <citation type="journal article" date="2021" name="PeerJ">
        <title>Extensive microbial diversity within the chicken gut microbiome revealed by metagenomics and culture.</title>
        <authorList>
            <person name="Gilroy R."/>
            <person name="Ravi A."/>
            <person name="Getino M."/>
            <person name="Pursley I."/>
            <person name="Horton D.L."/>
            <person name="Alikhan N.F."/>
            <person name="Baker D."/>
            <person name="Gharbi K."/>
            <person name="Hall N."/>
            <person name="Watson M."/>
            <person name="Adriaenssens E.M."/>
            <person name="Foster-Nyarko E."/>
            <person name="Jarju S."/>
            <person name="Secka A."/>
            <person name="Antonio M."/>
            <person name="Oren A."/>
            <person name="Chaudhuri R.R."/>
            <person name="La Ragione R."/>
            <person name="Hildebrand F."/>
            <person name="Pallen M.J."/>
        </authorList>
    </citation>
    <scope>NUCLEOTIDE SEQUENCE</scope>
    <source>
        <strain evidence="3">CHK185-5351</strain>
    </source>
</reference>
<dbReference type="PANTHER" id="PTHR30217:SF10">
    <property type="entry name" value="23S RRNA 5-HYDROXYCYTIDINE C2501 SYNTHASE"/>
    <property type="match status" value="1"/>
</dbReference>
<accession>A0A9D2NA19</accession>
<proteinExistence type="predicted"/>
<dbReference type="Pfam" id="PF12392">
    <property type="entry name" value="DUF3656"/>
    <property type="match status" value="1"/>
</dbReference>
<dbReference type="InterPro" id="IPR020988">
    <property type="entry name" value="Pept_U32_collagenase"/>
</dbReference>
<name>A0A9D2NA19_9FIRM</name>
<feature type="region of interest" description="Disordered" evidence="1">
    <location>
        <begin position="440"/>
        <end position="461"/>
    </location>
</feature>
<dbReference type="PROSITE" id="PS01276">
    <property type="entry name" value="PEPTIDASE_U32"/>
    <property type="match status" value="1"/>
</dbReference>